<accession>A0ACB9QUC1</accession>
<evidence type="ECO:0000313" key="1">
    <source>
        <dbReference type="EMBL" id="KAI4370055.1"/>
    </source>
</evidence>
<proteinExistence type="predicted"/>
<reference evidence="2" key="1">
    <citation type="journal article" date="2023" name="Front. Plant Sci.">
        <title>Chromosomal-level genome assembly of Melastoma candidum provides insights into trichome evolution.</title>
        <authorList>
            <person name="Zhong Y."/>
            <person name="Wu W."/>
            <person name="Sun C."/>
            <person name="Zou P."/>
            <person name="Liu Y."/>
            <person name="Dai S."/>
            <person name="Zhou R."/>
        </authorList>
    </citation>
    <scope>NUCLEOTIDE SEQUENCE [LARGE SCALE GENOMIC DNA]</scope>
</reference>
<dbReference type="EMBL" id="CM042884">
    <property type="protein sequence ID" value="KAI4370055.1"/>
    <property type="molecule type" value="Genomic_DNA"/>
</dbReference>
<keyword evidence="2" id="KW-1185">Reference proteome</keyword>
<name>A0ACB9QUC1_9MYRT</name>
<protein>
    <submittedName>
        <fullName evidence="1">Uncharacterized protein</fullName>
    </submittedName>
</protein>
<organism evidence="1 2">
    <name type="scientific">Melastoma candidum</name>
    <dbReference type="NCBI Taxonomy" id="119954"/>
    <lineage>
        <taxon>Eukaryota</taxon>
        <taxon>Viridiplantae</taxon>
        <taxon>Streptophyta</taxon>
        <taxon>Embryophyta</taxon>
        <taxon>Tracheophyta</taxon>
        <taxon>Spermatophyta</taxon>
        <taxon>Magnoliopsida</taxon>
        <taxon>eudicotyledons</taxon>
        <taxon>Gunneridae</taxon>
        <taxon>Pentapetalae</taxon>
        <taxon>rosids</taxon>
        <taxon>malvids</taxon>
        <taxon>Myrtales</taxon>
        <taxon>Melastomataceae</taxon>
        <taxon>Melastomatoideae</taxon>
        <taxon>Melastomateae</taxon>
        <taxon>Melastoma</taxon>
    </lineage>
</organism>
<comment type="caution">
    <text evidence="1">The sequence shown here is derived from an EMBL/GenBank/DDBJ whole genome shotgun (WGS) entry which is preliminary data.</text>
</comment>
<dbReference type="Proteomes" id="UP001057402">
    <property type="component" value="Chromosome 5"/>
</dbReference>
<gene>
    <name evidence="1" type="ORF">MLD38_018440</name>
</gene>
<evidence type="ECO:0000313" key="2">
    <source>
        <dbReference type="Proteomes" id="UP001057402"/>
    </source>
</evidence>
<sequence length="280" mass="30766">MGSFLSTSPDPAERTGLGDLPESCAASILGYLEPTDVCRLGGLNRAFRGASWADVVWVAKLPENYGVIVEKVFGGLVGGGGGGGLCKREIYTGLCGGNTFDGGTKRVWMDKSTGRICLSVSAKGLAITGVDDRRYWNYITTTESKFGEVAYLRQTWWLQAEGEVEFPFPKGNYSVFFRLQLGRTARRFPGRRVCVTEHVHGWDKKPVQFQLSTSDGHSTSSQYFLTDPGKWVNYHVGDFIVRSHDAPTKVKFSLTQIDCTHTKGGLCINSLLICPTRMQG</sequence>